<keyword evidence="1" id="KW-1133">Transmembrane helix</keyword>
<keyword evidence="4" id="KW-1185">Reference proteome</keyword>
<feature type="transmembrane region" description="Helical" evidence="1">
    <location>
        <begin position="29"/>
        <end position="51"/>
    </location>
</feature>
<dbReference type="EMBL" id="RQJO01000010">
    <property type="protein sequence ID" value="RRB01140.1"/>
    <property type="molecule type" value="Genomic_DNA"/>
</dbReference>
<evidence type="ECO:0000313" key="3">
    <source>
        <dbReference type="EMBL" id="RRB01140.1"/>
    </source>
</evidence>
<feature type="chain" id="PRO_5017992293" description="DUF2178 domain-containing protein" evidence="2">
    <location>
        <begin position="20"/>
        <end position="133"/>
    </location>
</feature>
<gene>
    <name evidence="3" type="ORF">EHT25_23485</name>
</gene>
<keyword evidence="1" id="KW-0472">Membrane</keyword>
<feature type="transmembrane region" description="Helical" evidence="1">
    <location>
        <begin position="85"/>
        <end position="103"/>
    </location>
</feature>
<dbReference type="RefSeq" id="WP_124877602.1">
    <property type="nucleotide sequence ID" value="NZ_RQJO01000010.1"/>
</dbReference>
<feature type="signal peptide" evidence="2">
    <location>
        <begin position="1"/>
        <end position="19"/>
    </location>
</feature>
<feature type="transmembrane region" description="Helical" evidence="1">
    <location>
        <begin position="109"/>
        <end position="128"/>
    </location>
</feature>
<dbReference type="OrthoDB" id="674806at2"/>
<evidence type="ECO:0000256" key="2">
    <source>
        <dbReference type="SAM" id="SignalP"/>
    </source>
</evidence>
<accession>A0A3P1BJ43</accession>
<protein>
    <recommendedName>
        <fullName evidence="5">DUF2178 domain-containing protein</fullName>
    </recommendedName>
</protein>
<organism evidence="3 4">
    <name type="scientific">Larkinella rosea</name>
    <dbReference type="NCBI Taxonomy" id="2025312"/>
    <lineage>
        <taxon>Bacteria</taxon>
        <taxon>Pseudomonadati</taxon>
        <taxon>Bacteroidota</taxon>
        <taxon>Cytophagia</taxon>
        <taxon>Cytophagales</taxon>
        <taxon>Spirosomataceae</taxon>
        <taxon>Larkinella</taxon>
    </lineage>
</organism>
<keyword evidence="2" id="KW-0732">Signal</keyword>
<evidence type="ECO:0000313" key="4">
    <source>
        <dbReference type="Proteomes" id="UP000271925"/>
    </source>
</evidence>
<name>A0A3P1BJ43_9BACT</name>
<proteinExistence type="predicted"/>
<dbReference type="AlphaFoldDB" id="A0A3P1BJ43"/>
<comment type="caution">
    <text evidence="3">The sequence shown here is derived from an EMBL/GenBank/DDBJ whole genome shotgun (WGS) entry which is preliminary data.</text>
</comment>
<dbReference type="Proteomes" id="UP000271925">
    <property type="component" value="Unassembled WGS sequence"/>
</dbReference>
<evidence type="ECO:0000256" key="1">
    <source>
        <dbReference type="SAM" id="Phobius"/>
    </source>
</evidence>
<evidence type="ECO:0008006" key="5">
    <source>
        <dbReference type="Google" id="ProtNLM"/>
    </source>
</evidence>
<reference evidence="3 4" key="1">
    <citation type="submission" date="2018-11" db="EMBL/GenBank/DDBJ databases">
        <authorList>
            <person name="Zhou Z."/>
            <person name="Wang G."/>
        </authorList>
    </citation>
    <scope>NUCLEOTIDE SEQUENCE [LARGE SCALE GENOMIC DNA]</scope>
    <source>
        <strain evidence="3 4">KCTC52004</strain>
    </source>
</reference>
<sequence>MKKLLSVLAGMAAPFVVQAQNTTPYIDRDLVAVGVALVAGGFGLLFILEIIKRLFAYQLKRKALELGLSEVPAQTGQESRTTIKWFAIWTGIGTGLTLVYLTLPVGIHSLAIMAFCLAASFLGYFFYLKQSRN</sequence>
<keyword evidence="1" id="KW-0812">Transmembrane</keyword>